<dbReference type="Pfam" id="PF12937">
    <property type="entry name" value="F-box-like"/>
    <property type="match status" value="1"/>
</dbReference>
<comment type="caution">
    <text evidence="2">The sequence shown here is derived from an EMBL/GenBank/DDBJ whole genome shotgun (WGS) entry which is preliminary data.</text>
</comment>
<dbReference type="InterPro" id="IPR001810">
    <property type="entry name" value="F-box_dom"/>
</dbReference>
<evidence type="ECO:0000259" key="1">
    <source>
        <dbReference type="Pfam" id="PF12937"/>
    </source>
</evidence>
<feature type="domain" description="F-box" evidence="1">
    <location>
        <begin position="49"/>
        <end position="93"/>
    </location>
</feature>
<proteinExistence type="predicted"/>
<reference evidence="2 3" key="1">
    <citation type="submission" date="2024-09" db="EMBL/GenBank/DDBJ databases">
        <title>Rethinking Asexuality: The Enigmatic Case of Functional Sexual Genes in Lepraria (Stereocaulaceae).</title>
        <authorList>
            <person name="Doellman M."/>
            <person name="Sun Y."/>
            <person name="Barcenas-Pena A."/>
            <person name="Lumbsch H.T."/>
            <person name="Grewe F."/>
        </authorList>
    </citation>
    <scope>NUCLEOTIDE SEQUENCE [LARGE SCALE GENOMIC DNA]</scope>
    <source>
        <strain evidence="2 3">Grewe 0041</strain>
    </source>
</reference>
<dbReference type="InterPro" id="IPR036047">
    <property type="entry name" value="F-box-like_dom_sf"/>
</dbReference>
<gene>
    <name evidence="2" type="ORF">ABVK25_010925</name>
</gene>
<keyword evidence="3" id="KW-1185">Reference proteome</keyword>
<dbReference type="SUPFAM" id="SSF81383">
    <property type="entry name" value="F-box domain"/>
    <property type="match status" value="1"/>
</dbReference>
<dbReference type="Proteomes" id="UP001590951">
    <property type="component" value="Unassembled WGS sequence"/>
</dbReference>
<dbReference type="CDD" id="cd09917">
    <property type="entry name" value="F-box_SF"/>
    <property type="match status" value="1"/>
</dbReference>
<evidence type="ECO:0000313" key="2">
    <source>
        <dbReference type="EMBL" id="KAL2048800.1"/>
    </source>
</evidence>
<evidence type="ECO:0000313" key="3">
    <source>
        <dbReference type="Proteomes" id="UP001590951"/>
    </source>
</evidence>
<sequence>MAYPGDYLANLAKRHNRAELLKFYIICLSHNLSFPQGLRCLNFIHGLDWVKLPNEILTLIAEQCHLTDCCSLSLTSKRLNEANFPTIYRDIDLSIHNRGVFKLQPNSPSKYDSSSFFFCRRPSQYPYEARTLSRNAGEASRIRFVCQIANVDPPTPCKISSWNTLHQNYHNITPSTLLAGPMQNLLGPIAGRYPKQMSLKIWKVGQRHWRDFNIPYSSTNQDLYSELATFIGSVKGTLEHLTFDQGEEHIILSGCTLSNTRCVIFSTLGTIMEAANA</sequence>
<organism evidence="2 3">
    <name type="scientific">Lepraria finkii</name>
    <dbReference type="NCBI Taxonomy" id="1340010"/>
    <lineage>
        <taxon>Eukaryota</taxon>
        <taxon>Fungi</taxon>
        <taxon>Dikarya</taxon>
        <taxon>Ascomycota</taxon>
        <taxon>Pezizomycotina</taxon>
        <taxon>Lecanoromycetes</taxon>
        <taxon>OSLEUM clade</taxon>
        <taxon>Lecanoromycetidae</taxon>
        <taxon>Lecanorales</taxon>
        <taxon>Lecanorineae</taxon>
        <taxon>Stereocaulaceae</taxon>
        <taxon>Lepraria</taxon>
    </lineage>
</organism>
<dbReference type="EMBL" id="JBHFEH010000079">
    <property type="protein sequence ID" value="KAL2048800.1"/>
    <property type="molecule type" value="Genomic_DNA"/>
</dbReference>
<protein>
    <recommendedName>
        <fullName evidence="1">F-box domain-containing protein</fullName>
    </recommendedName>
</protein>
<name>A0ABR4ASX0_9LECA</name>
<accession>A0ABR4ASX0</accession>